<evidence type="ECO:0000313" key="18">
    <source>
        <dbReference type="Proteomes" id="UP000316008"/>
    </source>
</evidence>
<keyword evidence="6 15" id="KW-0963">Cytoplasm</keyword>
<dbReference type="InterPro" id="IPR005904">
    <property type="entry name" value="Hxn_phspho_trans"/>
</dbReference>
<evidence type="ECO:0000256" key="5">
    <source>
        <dbReference type="ARBA" id="ARBA00011895"/>
    </source>
</evidence>
<gene>
    <name evidence="17" type="primary">hpt</name>
    <name evidence="17" type="ORF">FO442_07320</name>
</gene>
<dbReference type="Pfam" id="PF00156">
    <property type="entry name" value="Pribosyltran"/>
    <property type="match status" value="1"/>
</dbReference>
<keyword evidence="11 15" id="KW-0547">Nucleotide-binding</keyword>
<keyword evidence="12 15" id="KW-0460">Magnesium</keyword>
<dbReference type="InterPro" id="IPR029057">
    <property type="entry name" value="PRTase-like"/>
</dbReference>
<accession>A0A556N109</accession>
<evidence type="ECO:0000256" key="7">
    <source>
        <dbReference type="ARBA" id="ARBA00022676"/>
    </source>
</evidence>
<dbReference type="EC" id="2.4.2.8" evidence="5 15"/>
<evidence type="ECO:0000256" key="10">
    <source>
        <dbReference type="ARBA" id="ARBA00022726"/>
    </source>
</evidence>
<proteinExistence type="inferred from homology"/>
<name>A0A556N109_9FLAO</name>
<dbReference type="GO" id="GO:0005829">
    <property type="term" value="C:cytosol"/>
    <property type="evidence" value="ECO:0007669"/>
    <property type="project" value="TreeGrafter"/>
</dbReference>
<dbReference type="GO" id="GO:0000287">
    <property type="term" value="F:magnesium ion binding"/>
    <property type="evidence" value="ECO:0007669"/>
    <property type="project" value="TreeGrafter"/>
</dbReference>
<feature type="domain" description="Phosphoribosyltransferase" evidence="16">
    <location>
        <begin position="16"/>
        <end position="161"/>
    </location>
</feature>
<dbReference type="Proteomes" id="UP000316008">
    <property type="component" value="Unassembled WGS sequence"/>
</dbReference>
<protein>
    <recommendedName>
        <fullName evidence="5 15">Hypoxanthine phosphoribosyltransferase</fullName>
        <ecNumber evidence="5 15">2.4.2.8</ecNumber>
    </recommendedName>
</protein>
<evidence type="ECO:0000259" key="16">
    <source>
        <dbReference type="Pfam" id="PF00156"/>
    </source>
</evidence>
<dbReference type="PANTHER" id="PTHR43340">
    <property type="entry name" value="HYPOXANTHINE-GUANINE PHOSPHORIBOSYLTRANSFERASE"/>
    <property type="match status" value="1"/>
</dbReference>
<comment type="pathway">
    <text evidence="3 15">Purine metabolism; IMP biosynthesis via salvage pathway; IMP from hypoxanthine: step 1/1.</text>
</comment>
<dbReference type="GO" id="GO:0032263">
    <property type="term" value="P:GMP salvage"/>
    <property type="evidence" value="ECO:0007669"/>
    <property type="project" value="TreeGrafter"/>
</dbReference>
<evidence type="ECO:0000313" key="17">
    <source>
        <dbReference type="EMBL" id="TSJ45874.1"/>
    </source>
</evidence>
<comment type="catalytic activity">
    <reaction evidence="13">
        <text>GMP + diphosphate = guanine + 5-phospho-alpha-D-ribose 1-diphosphate</text>
        <dbReference type="Rhea" id="RHEA:25424"/>
        <dbReference type="ChEBI" id="CHEBI:16235"/>
        <dbReference type="ChEBI" id="CHEBI:33019"/>
        <dbReference type="ChEBI" id="CHEBI:58017"/>
        <dbReference type="ChEBI" id="CHEBI:58115"/>
        <dbReference type="EC" id="2.4.2.8"/>
    </reaction>
    <physiologicalReaction direction="right-to-left" evidence="13">
        <dbReference type="Rhea" id="RHEA:25426"/>
    </physiologicalReaction>
</comment>
<dbReference type="CDD" id="cd06223">
    <property type="entry name" value="PRTases_typeI"/>
    <property type="match status" value="1"/>
</dbReference>
<comment type="caution">
    <text evidence="17">The sequence shown here is derived from an EMBL/GenBank/DDBJ whole genome shotgun (WGS) entry which is preliminary data.</text>
</comment>
<dbReference type="GO" id="GO:0004422">
    <property type="term" value="F:hypoxanthine phosphoribosyltransferase activity"/>
    <property type="evidence" value="ECO:0007669"/>
    <property type="project" value="InterPro"/>
</dbReference>
<reference evidence="17 18" key="1">
    <citation type="submission" date="2019-07" db="EMBL/GenBank/DDBJ databases">
        <authorList>
            <person name="Huq M.A."/>
        </authorList>
    </citation>
    <scope>NUCLEOTIDE SEQUENCE [LARGE SCALE GENOMIC DNA]</scope>
    <source>
        <strain evidence="17 18">MAH-3</strain>
    </source>
</reference>
<keyword evidence="8 15" id="KW-0808">Transferase</keyword>
<dbReference type="Gene3D" id="3.40.50.2020">
    <property type="match status" value="1"/>
</dbReference>
<keyword evidence="10 15" id="KW-0660">Purine salvage</keyword>
<evidence type="ECO:0000256" key="4">
    <source>
        <dbReference type="ARBA" id="ARBA00008391"/>
    </source>
</evidence>
<evidence type="ECO:0000256" key="1">
    <source>
        <dbReference type="ARBA" id="ARBA00001946"/>
    </source>
</evidence>
<evidence type="ECO:0000256" key="12">
    <source>
        <dbReference type="ARBA" id="ARBA00022842"/>
    </source>
</evidence>
<keyword evidence="7 15" id="KW-0328">Glycosyltransferase</keyword>
<evidence type="ECO:0000256" key="13">
    <source>
        <dbReference type="ARBA" id="ARBA00048811"/>
    </source>
</evidence>
<evidence type="ECO:0000256" key="8">
    <source>
        <dbReference type="ARBA" id="ARBA00022679"/>
    </source>
</evidence>
<dbReference type="EMBL" id="VLPL01000003">
    <property type="protein sequence ID" value="TSJ45874.1"/>
    <property type="molecule type" value="Genomic_DNA"/>
</dbReference>
<dbReference type="InterPro" id="IPR050408">
    <property type="entry name" value="HGPRT"/>
</dbReference>
<evidence type="ECO:0000256" key="9">
    <source>
        <dbReference type="ARBA" id="ARBA00022723"/>
    </source>
</evidence>
<dbReference type="GO" id="GO:0052657">
    <property type="term" value="F:guanine phosphoribosyltransferase activity"/>
    <property type="evidence" value="ECO:0007669"/>
    <property type="project" value="RHEA"/>
</dbReference>
<evidence type="ECO:0000256" key="3">
    <source>
        <dbReference type="ARBA" id="ARBA00004669"/>
    </source>
</evidence>
<evidence type="ECO:0000256" key="2">
    <source>
        <dbReference type="ARBA" id="ARBA00004496"/>
    </source>
</evidence>
<dbReference type="GO" id="GO:0046100">
    <property type="term" value="P:hypoxanthine metabolic process"/>
    <property type="evidence" value="ECO:0007669"/>
    <property type="project" value="TreeGrafter"/>
</dbReference>
<dbReference type="GO" id="GO:0000166">
    <property type="term" value="F:nucleotide binding"/>
    <property type="evidence" value="ECO:0007669"/>
    <property type="project" value="UniProtKB-KW"/>
</dbReference>
<dbReference type="AlphaFoldDB" id="A0A556N109"/>
<evidence type="ECO:0000256" key="11">
    <source>
        <dbReference type="ARBA" id="ARBA00022741"/>
    </source>
</evidence>
<dbReference type="GO" id="GO:0032264">
    <property type="term" value="P:IMP salvage"/>
    <property type="evidence" value="ECO:0007669"/>
    <property type="project" value="UniProtKB-UniPathway"/>
</dbReference>
<evidence type="ECO:0000256" key="6">
    <source>
        <dbReference type="ARBA" id="ARBA00022490"/>
    </source>
</evidence>
<comment type="subcellular location">
    <subcellularLocation>
        <location evidence="2 15">Cytoplasm</location>
    </subcellularLocation>
</comment>
<comment type="cofactor">
    <cofactor evidence="1 15">
        <name>Mg(2+)</name>
        <dbReference type="ChEBI" id="CHEBI:18420"/>
    </cofactor>
</comment>
<dbReference type="GO" id="GO:0006178">
    <property type="term" value="P:guanine salvage"/>
    <property type="evidence" value="ECO:0007669"/>
    <property type="project" value="TreeGrafter"/>
</dbReference>
<comment type="similarity">
    <text evidence="4 15">Belongs to the purine/pyrimidine phosphoribosyltransferase family.</text>
</comment>
<evidence type="ECO:0000256" key="14">
    <source>
        <dbReference type="ARBA" id="ARBA00049402"/>
    </source>
</evidence>
<dbReference type="UniPathway" id="UPA00591">
    <property type="reaction ID" value="UER00648"/>
</dbReference>
<dbReference type="NCBIfam" id="TIGR01203">
    <property type="entry name" value="HGPRTase"/>
    <property type="match status" value="1"/>
</dbReference>
<sequence>MLQLNDKLFEIFIQKEKIQAEISALASRLEQDYTGKEVVFIAVLNGAFMFAADLMKYFRSSCEITFVKMSSYQGMHSSGRVDEVIGLNTSIKNKHVVILEDIVDTGITMEKLFTLLSVEKPASLEIATLLFKPEAFKGTHTPTYIGFSIPNKFVVGYGLDYNELGRNTEHIYQLKGEEESH</sequence>
<keyword evidence="18" id="KW-1185">Reference proteome</keyword>
<dbReference type="SUPFAM" id="SSF53271">
    <property type="entry name" value="PRTase-like"/>
    <property type="match status" value="1"/>
</dbReference>
<keyword evidence="9 15" id="KW-0479">Metal-binding</keyword>
<dbReference type="InterPro" id="IPR000836">
    <property type="entry name" value="PRTase_dom"/>
</dbReference>
<evidence type="ECO:0000256" key="15">
    <source>
        <dbReference type="RuleBase" id="RU364099"/>
    </source>
</evidence>
<dbReference type="GO" id="GO:0006166">
    <property type="term" value="P:purine ribonucleoside salvage"/>
    <property type="evidence" value="ECO:0007669"/>
    <property type="project" value="UniProtKB-KW"/>
</dbReference>
<comment type="catalytic activity">
    <reaction evidence="14">
        <text>IMP + diphosphate = hypoxanthine + 5-phospho-alpha-D-ribose 1-diphosphate</text>
        <dbReference type="Rhea" id="RHEA:17973"/>
        <dbReference type="ChEBI" id="CHEBI:17368"/>
        <dbReference type="ChEBI" id="CHEBI:33019"/>
        <dbReference type="ChEBI" id="CHEBI:58017"/>
        <dbReference type="ChEBI" id="CHEBI:58053"/>
        <dbReference type="EC" id="2.4.2.8"/>
    </reaction>
    <physiologicalReaction direction="right-to-left" evidence="14">
        <dbReference type="Rhea" id="RHEA:17975"/>
    </physiologicalReaction>
</comment>
<organism evidence="17 18">
    <name type="scientific">Fluviicola chungangensis</name>
    <dbReference type="NCBI Taxonomy" id="2597671"/>
    <lineage>
        <taxon>Bacteria</taxon>
        <taxon>Pseudomonadati</taxon>
        <taxon>Bacteroidota</taxon>
        <taxon>Flavobacteriia</taxon>
        <taxon>Flavobacteriales</taxon>
        <taxon>Crocinitomicaceae</taxon>
        <taxon>Fluviicola</taxon>
    </lineage>
</organism>
<dbReference type="OrthoDB" id="9802824at2"/>
<dbReference type="PANTHER" id="PTHR43340:SF1">
    <property type="entry name" value="HYPOXANTHINE PHOSPHORIBOSYLTRANSFERASE"/>
    <property type="match status" value="1"/>
</dbReference>